<evidence type="ECO:0000256" key="1">
    <source>
        <dbReference type="SAM" id="SignalP"/>
    </source>
</evidence>
<dbReference type="InterPro" id="IPR027372">
    <property type="entry name" value="Phytase-like_dom"/>
</dbReference>
<keyword evidence="4" id="KW-1185">Reference proteome</keyword>
<reference evidence="3 4" key="1">
    <citation type="journal article" date="2011" name="Stand. Genomic Sci.">
        <title>Complete genome sequence of Rhodospirillum rubrum type strain (S1).</title>
        <authorList>
            <person name="Munk A.C."/>
            <person name="Copeland A."/>
            <person name="Lucas S."/>
            <person name="Lapidus A."/>
            <person name="Del Rio T.G."/>
            <person name="Barry K."/>
            <person name="Detter J.C."/>
            <person name="Hammon N."/>
            <person name="Israni S."/>
            <person name="Pitluck S."/>
            <person name="Brettin T."/>
            <person name="Bruce D."/>
            <person name="Han C."/>
            <person name="Tapia R."/>
            <person name="Gilna P."/>
            <person name="Schmutz J."/>
            <person name="Larimer F."/>
            <person name="Land M."/>
            <person name="Kyrpides N.C."/>
            <person name="Mavromatis K."/>
            <person name="Richardson P."/>
            <person name="Rohde M."/>
            <person name="Goker M."/>
            <person name="Klenk H.P."/>
            <person name="Zhang Y."/>
            <person name="Roberts G.P."/>
            <person name="Reslewic S."/>
            <person name="Schwartz D.C."/>
        </authorList>
    </citation>
    <scope>NUCLEOTIDE SEQUENCE [LARGE SCALE GENOMIC DNA]</scope>
    <source>
        <strain evidence="4">ATCC 11170 / ATH 1.1.1 / DSM 467 / LMG 4362 / NCIMB 8255 / S1</strain>
    </source>
</reference>
<dbReference type="eggNOG" id="COG4222">
    <property type="taxonomic scope" value="Bacteria"/>
</dbReference>
<accession>Q2RV15</accession>
<organism evidence="3 4">
    <name type="scientific">Rhodospirillum rubrum (strain ATCC 11170 / ATH 1.1.1 / DSM 467 / LMG 4362 / NCIMB 8255 / S1)</name>
    <dbReference type="NCBI Taxonomy" id="269796"/>
    <lineage>
        <taxon>Bacteria</taxon>
        <taxon>Pseudomonadati</taxon>
        <taxon>Pseudomonadota</taxon>
        <taxon>Alphaproteobacteria</taxon>
        <taxon>Rhodospirillales</taxon>
        <taxon>Rhodospirillaceae</taxon>
        <taxon>Rhodospirillum</taxon>
    </lineage>
</organism>
<sequence>MRTLRMILLAGMAASALTAPSAGAAEVTALDLGAATAARLAMGHVRFANGHDYNATVGFGSGAFHRPGDPPGTLYAVTDRGPNIDCAEIGAVVGMSAEALCAGDTAAKVFPFPAFTPTIYTLSIGDAGVEIVDALPIKTRSGRPITGLPNPLTLTDTEGAFDADGRPLTPDASGLDVEAVARAADGSFWVAEEYGPSIVHIADDGRVLVRYVPQGLEKDLAAADYTVKGTLPAILAKRKLNRGIESLGLSADGRTLYAALQSPLVNPDTAAYKTSRAVRLLKIDAATGEALNEYVYPEDEAASFTADAKAGKVKQSDVKISELVVVGQDKLVVLERISKTTKFHLVELGAGASDLLGSPWDDPKTSPSLEATPDLAAKGVIPLSKTLMLTAEGGPFPEKIESIALLDESTLVVISDNDFAITGDQTKVVRIALDKPWN</sequence>
<dbReference type="PANTHER" id="PTHR37957">
    <property type="entry name" value="BLR7070 PROTEIN"/>
    <property type="match status" value="1"/>
</dbReference>
<evidence type="ECO:0000313" key="4">
    <source>
        <dbReference type="Proteomes" id="UP000001929"/>
    </source>
</evidence>
<dbReference type="EMBL" id="CP000230">
    <property type="protein sequence ID" value="ABC22030.1"/>
    <property type="molecule type" value="Genomic_DNA"/>
</dbReference>
<feature type="domain" description="Phytase-like" evidence="2">
    <location>
        <begin position="99"/>
        <end position="419"/>
    </location>
</feature>
<feature type="signal peptide" evidence="1">
    <location>
        <begin position="1"/>
        <end position="24"/>
    </location>
</feature>
<dbReference type="EnsemblBacteria" id="ABC22030">
    <property type="protein sequence ID" value="ABC22030"/>
    <property type="gene ID" value="Rru_A1229"/>
</dbReference>
<protein>
    <recommendedName>
        <fullName evidence="2">Phytase-like domain-containing protein</fullName>
    </recommendedName>
</protein>
<name>Q2RV15_RHORT</name>
<dbReference type="STRING" id="269796.Rru_A1229"/>
<proteinExistence type="predicted"/>
<dbReference type="RefSeq" id="WP_011388984.1">
    <property type="nucleotide sequence ID" value="NC_007643.1"/>
</dbReference>
<evidence type="ECO:0000313" key="3">
    <source>
        <dbReference type="EMBL" id="ABC22030.1"/>
    </source>
</evidence>
<dbReference type="Pfam" id="PF13449">
    <property type="entry name" value="Phytase-like"/>
    <property type="match status" value="1"/>
</dbReference>
<keyword evidence="1" id="KW-0732">Signal</keyword>
<gene>
    <name evidence="3" type="ordered locus">Rru_A1229</name>
</gene>
<evidence type="ECO:0000259" key="2">
    <source>
        <dbReference type="Pfam" id="PF13449"/>
    </source>
</evidence>
<feature type="chain" id="PRO_5004214842" description="Phytase-like domain-containing protein" evidence="1">
    <location>
        <begin position="25"/>
        <end position="438"/>
    </location>
</feature>
<dbReference type="PATRIC" id="fig|269796.9.peg.1294"/>
<dbReference type="KEGG" id="rru:Rru_A1229"/>
<dbReference type="PANTHER" id="PTHR37957:SF1">
    <property type="entry name" value="PHYTASE-LIKE DOMAIN-CONTAINING PROTEIN"/>
    <property type="match status" value="1"/>
</dbReference>
<dbReference type="HOGENOM" id="CLU_043796_0_0_5"/>
<dbReference type="Proteomes" id="UP000001929">
    <property type="component" value="Chromosome"/>
</dbReference>
<dbReference type="AlphaFoldDB" id="Q2RV15"/>